<dbReference type="Gene3D" id="3.40.50.300">
    <property type="entry name" value="P-loop containing nucleotide triphosphate hydrolases"/>
    <property type="match status" value="1"/>
</dbReference>
<accession>A0A4E0QXP4</accession>
<proteinExistence type="predicted"/>
<gene>
    <name evidence="1" type="ORF">D915_010957</name>
</gene>
<reference evidence="1" key="1">
    <citation type="submission" date="2019-03" db="EMBL/GenBank/DDBJ databases">
        <title>Improved annotation for the trematode Fasciola hepatica.</title>
        <authorList>
            <person name="Choi Y.-J."/>
            <person name="Martin J."/>
            <person name="Mitreva M."/>
        </authorList>
    </citation>
    <scope>NUCLEOTIDE SEQUENCE [LARGE SCALE GENOMIC DNA]</scope>
</reference>
<organism evidence="1 2">
    <name type="scientific">Fasciola hepatica</name>
    <name type="common">Liver fluke</name>
    <dbReference type="NCBI Taxonomy" id="6192"/>
    <lineage>
        <taxon>Eukaryota</taxon>
        <taxon>Metazoa</taxon>
        <taxon>Spiralia</taxon>
        <taxon>Lophotrochozoa</taxon>
        <taxon>Platyhelminthes</taxon>
        <taxon>Trematoda</taxon>
        <taxon>Digenea</taxon>
        <taxon>Plagiorchiida</taxon>
        <taxon>Echinostomata</taxon>
        <taxon>Echinostomatoidea</taxon>
        <taxon>Fasciolidae</taxon>
        <taxon>Fasciola</taxon>
    </lineage>
</organism>
<name>A0A4E0QXP4_FASHE</name>
<sequence>MYCQHIDLARNDIAALENLLFSVHLQDLLDVTHTVHYANYFFQRLSSIAEASRFLFSADSREPLIPMEAEPVKRQKKLAQSEDDMEAVFEQKFLERTKKQQEMELELTESMIQLDDQLITQLPT</sequence>
<protein>
    <submittedName>
        <fullName evidence="1">Septin-7</fullName>
    </submittedName>
</protein>
<evidence type="ECO:0000313" key="2">
    <source>
        <dbReference type="Proteomes" id="UP000230066"/>
    </source>
</evidence>
<comment type="caution">
    <text evidence="1">The sequence shown here is derived from an EMBL/GenBank/DDBJ whole genome shotgun (WGS) entry which is preliminary data.</text>
</comment>
<keyword evidence="2" id="KW-1185">Reference proteome</keyword>
<dbReference type="InterPro" id="IPR027417">
    <property type="entry name" value="P-loop_NTPase"/>
</dbReference>
<dbReference type="Proteomes" id="UP000230066">
    <property type="component" value="Unassembled WGS sequence"/>
</dbReference>
<dbReference type="AlphaFoldDB" id="A0A4E0QXP4"/>
<evidence type="ECO:0000313" key="1">
    <source>
        <dbReference type="EMBL" id="THD18106.1"/>
    </source>
</evidence>
<dbReference type="EMBL" id="JXXN02016298">
    <property type="protein sequence ID" value="THD18106.1"/>
    <property type="molecule type" value="Genomic_DNA"/>
</dbReference>